<dbReference type="GO" id="GO:0003677">
    <property type="term" value="F:DNA binding"/>
    <property type="evidence" value="ECO:0007669"/>
    <property type="project" value="UniProtKB-KW"/>
</dbReference>
<dbReference type="GO" id="GO:0046983">
    <property type="term" value="F:protein dimerization activity"/>
    <property type="evidence" value="ECO:0007669"/>
    <property type="project" value="InterPro"/>
</dbReference>
<comment type="caution">
    <text evidence="8">The sequence shown here is derived from an EMBL/GenBank/DDBJ whole genome shotgun (WGS) entry which is preliminary data.</text>
</comment>
<feature type="domain" description="BHLH" evidence="7">
    <location>
        <begin position="296"/>
        <end position="345"/>
    </location>
</feature>
<dbReference type="InterPro" id="IPR045843">
    <property type="entry name" value="IND-like"/>
</dbReference>
<dbReference type="PANTHER" id="PTHR45914">
    <property type="entry name" value="TRANSCRIPTION FACTOR HEC3-RELATED"/>
    <property type="match status" value="1"/>
</dbReference>
<dbReference type="PANTHER" id="PTHR45914:SF12">
    <property type="entry name" value="TRANSCRIPTION FACTOR BHLH87"/>
    <property type="match status" value="1"/>
</dbReference>
<dbReference type="GO" id="GO:0003700">
    <property type="term" value="F:DNA-binding transcription factor activity"/>
    <property type="evidence" value="ECO:0007669"/>
    <property type="project" value="InterPro"/>
</dbReference>
<feature type="region of interest" description="Disordered" evidence="6">
    <location>
        <begin position="176"/>
        <end position="206"/>
    </location>
</feature>
<evidence type="ECO:0000256" key="6">
    <source>
        <dbReference type="SAM" id="MobiDB-lite"/>
    </source>
</evidence>
<evidence type="ECO:0000256" key="3">
    <source>
        <dbReference type="ARBA" id="ARBA00023125"/>
    </source>
</evidence>
<evidence type="ECO:0000256" key="4">
    <source>
        <dbReference type="ARBA" id="ARBA00023163"/>
    </source>
</evidence>
<organism evidence="8 9">
    <name type="scientific">Striga hermonthica</name>
    <name type="common">Purple witchweed</name>
    <name type="synonym">Buchnera hermonthica</name>
    <dbReference type="NCBI Taxonomy" id="68872"/>
    <lineage>
        <taxon>Eukaryota</taxon>
        <taxon>Viridiplantae</taxon>
        <taxon>Streptophyta</taxon>
        <taxon>Embryophyta</taxon>
        <taxon>Tracheophyta</taxon>
        <taxon>Spermatophyta</taxon>
        <taxon>Magnoliopsida</taxon>
        <taxon>eudicotyledons</taxon>
        <taxon>Gunneridae</taxon>
        <taxon>Pentapetalae</taxon>
        <taxon>asterids</taxon>
        <taxon>lamiids</taxon>
        <taxon>Lamiales</taxon>
        <taxon>Orobanchaceae</taxon>
        <taxon>Buchnereae</taxon>
        <taxon>Striga</taxon>
    </lineage>
</organism>
<keyword evidence="9" id="KW-1185">Reference proteome</keyword>
<dbReference type="Proteomes" id="UP001153555">
    <property type="component" value="Unassembled WGS sequence"/>
</dbReference>
<comment type="subcellular location">
    <subcellularLocation>
        <location evidence="1">Nucleus</location>
    </subcellularLocation>
</comment>
<keyword evidence="5" id="KW-0539">Nucleus</keyword>
<evidence type="ECO:0000256" key="5">
    <source>
        <dbReference type="ARBA" id="ARBA00023242"/>
    </source>
</evidence>
<dbReference type="EMBL" id="CACSLK010012206">
    <property type="protein sequence ID" value="CAA0814661.1"/>
    <property type="molecule type" value="Genomic_DNA"/>
</dbReference>
<feature type="region of interest" description="Disordered" evidence="6">
    <location>
        <begin position="220"/>
        <end position="258"/>
    </location>
</feature>
<dbReference type="Pfam" id="PF00010">
    <property type="entry name" value="HLH"/>
    <property type="match status" value="1"/>
</dbReference>
<evidence type="ECO:0000313" key="9">
    <source>
        <dbReference type="Proteomes" id="UP001153555"/>
    </source>
</evidence>
<dbReference type="GO" id="GO:0005634">
    <property type="term" value="C:nucleus"/>
    <property type="evidence" value="ECO:0007669"/>
    <property type="project" value="UniProtKB-SubCell"/>
</dbReference>
<evidence type="ECO:0000256" key="2">
    <source>
        <dbReference type="ARBA" id="ARBA00023015"/>
    </source>
</evidence>
<gene>
    <name evidence="8" type="ORF">SHERM_14937</name>
</gene>
<keyword evidence="2" id="KW-0805">Transcription regulation</keyword>
<proteinExistence type="predicted"/>
<name>A0A9N7MWL3_STRHE</name>
<dbReference type="SMART" id="SM00353">
    <property type="entry name" value="HLH"/>
    <property type="match status" value="1"/>
</dbReference>
<protein>
    <submittedName>
        <fullName evidence="8">Transcription factor bHLH87</fullName>
    </submittedName>
</protein>
<feature type="compositionally biased region" description="Polar residues" evidence="6">
    <location>
        <begin position="220"/>
        <end position="232"/>
    </location>
</feature>
<evidence type="ECO:0000259" key="7">
    <source>
        <dbReference type="PROSITE" id="PS50888"/>
    </source>
</evidence>
<evidence type="ECO:0000256" key="1">
    <source>
        <dbReference type="ARBA" id="ARBA00004123"/>
    </source>
</evidence>
<keyword evidence="3" id="KW-0238">DNA-binding</keyword>
<dbReference type="PROSITE" id="PS50888">
    <property type="entry name" value="BHLH"/>
    <property type="match status" value="1"/>
</dbReference>
<evidence type="ECO:0000313" key="8">
    <source>
        <dbReference type="EMBL" id="CAA0814661.1"/>
    </source>
</evidence>
<dbReference type="CDD" id="cd11454">
    <property type="entry name" value="bHLH_AtIND_like"/>
    <property type="match status" value="1"/>
</dbReference>
<accession>A0A9N7MWL3</accession>
<dbReference type="AlphaFoldDB" id="A0A9N7MWL3"/>
<dbReference type="Gene3D" id="4.10.280.10">
    <property type="entry name" value="Helix-loop-helix DNA-binding domain"/>
    <property type="match status" value="1"/>
</dbReference>
<dbReference type="InterPro" id="IPR011598">
    <property type="entry name" value="bHLH_dom"/>
</dbReference>
<reference evidence="8" key="1">
    <citation type="submission" date="2019-12" db="EMBL/GenBank/DDBJ databases">
        <authorList>
            <person name="Scholes J."/>
        </authorList>
    </citation>
    <scope>NUCLEOTIDE SEQUENCE</scope>
</reference>
<keyword evidence="4" id="KW-0804">Transcription</keyword>
<dbReference type="InterPro" id="IPR036638">
    <property type="entry name" value="HLH_DNA-bd_sf"/>
</dbReference>
<sequence>MEGLDWSKIQQHEIEESLMMPMMIPSNNIVYDNISKIEMVPIRDHFLINNHPSQYFHNIDFPQLSSTRSYADCTNSYWALSSSSPINEATLLNHSLFQLSTPQDGQILDFGLKSPTTSHPIGPTLDLGTSRSIPTKTSISLEESSIDCFLSGSNQTADTTAASTEDNDISLIFANHIKPSPNNKDFAAGPTGNPTAAEAQSKRKIPESQSNLDFLQPVKSANNKGQQQQPNRPKTKRARLESDPAPSSNINFRQADEPDPEAMAQMKEVIYRAAAFRPVSFGPETADRPRRRNVRISSDPQTVAARQRRERISDRIRVLQRLVPGGSKMDTASMLDEAASYLRFLRSQVEALEAFGRKFDRPADFPVDSPNLAFFNYWPPPQFSVQGPI</sequence>
<dbReference type="SUPFAM" id="SSF47459">
    <property type="entry name" value="HLH, helix-loop-helix DNA-binding domain"/>
    <property type="match status" value="1"/>
</dbReference>
<dbReference type="OrthoDB" id="2017571at2759"/>